<name>A0AAN8JIB5_PATCE</name>
<dbReference type="Pfam" id="PF00035">
    <property type="entry name" value="dsrm"/>
    <property type="match status" value="1"/>
</dbReference>
<feature type="compositionally biased region" description="Gly residues" evidence="2">
    <location>
        <begin position="188"/>
        <end position="203"/>
    </location>
</feature>
<dbReference type="Proteomes" id="UP001347796">
    <property type="component" value="Unassembled WGS sequence"/>
</dbReference>
<dbReference type="SUPFAM" id="SSF54768">
    <property type="entry name" value="dsRNA-binding domain-like"/>
    <property type="match status" value="1"/>
</dbReference>
<sequence>MSNSAKEQGAEGDNSYKTGSDNDSGKRRMKDVNIEDIKRSKLSGGMDQSTLNQMVKFNEQAFASLSNSNLTPAERDENMKKCIQRQQMLLEMKAEMIETQLQNTDDPMEGINEANGGNRQEMNRNFGRPGRGDPQRGDLHRGGPQRGDLHRGGRGSQRGELLRDGPTRGGPPRDWPGPMIGMGFNRCGMGGRFPGPGGRGGPSGPRMWAGPFRPPHPPHPPHPRFFGNHGMDMMNFEDQRPPKSNISIEEKMIFFKNQALEKFDPNLSGFNMIMGCKRSIEDPEFSPFIDYRFDRDRSKDPVEIIGRLKMNGVYIATATGTEEKLVKGMTYRKALYYLHTKTVSEIFYNSNKINADIAKAKGSGTKLIRHHFVGNYIRDKLKILHKRLSRSENEREVIRDFDYICDMNEITVTSILYRSEESDGKFQNLIKCELYVDDLLMGSARSAERKDAIRKAYVEAKKVIMQNNLDACINENKRLSKLDRNNENILDIINKGKFYETGSNIGNLIVSRKSRDYESYPQKELVVLIQTMEREPVPYTILERTATANGLLLEYVLHTAERTKECRDFRCLIYLNTKLIALATGQNKPQAKFTAAENALKELTSRYSLIEYPTRDYVATTSNDSLIALAHNLKISGRDITKDIPEEFNMADSTDELDPYVYRILENMVLEYANVETLEEMIFGPDLPDVVIDLLVKKCKEWNIDGNRRQHNGKTYIVIQKIKSITTSQMSDFLLTQPCFQNGRYTLVQLRQPKGKLQIINMCSKEVQQYMMKTDENEDEDEEMPEDLGLFDVDL</sequence>
<protein>
    <recommendedName>
        <fullName evidence="3">DRBM domain-containing protein</fullName>
    </recommendedName>
</protein>
<reference evidence="4 5" key="1">
    <citation type="submission" date="2024-01" db="EMBL/GenBank/DDBJ databases">
        <title>The genome of the rayed Mediterranean limpet Patella caerulea (Linnaeus, 1758).</title>
        <authorList>
            <person name="Anh-Thu Weber A."/>
            <person name="Halstead-Nussloch G."/>
        </authorList>
    </citation>
    <scope>NUCLEOTIDE SEQUENCE [LARGE SCALE GENOMIC DNA]</scope>
    <source>
        <strain evidence="4">AATW-2023a</strain>
        <tissue evidence="4">Whole specimen</tissue>
    </source>
</reference>
<feature type="domain" description="DRBM" evidence="3">
    <location>
        <begin position="520"/>
        <end position="605"/>
    </location>
</feature>
<organism evidence="4 5">
    <name type="scientific">Patella caerulea</name>
    <name type="common">Rayed Mediterranean limpet</name>
    <dbReference type="NCBI Taxonomy" id="87958"/>
    <lineage>
        <taxon>Eukaryota</taxon>
        <taxon>Metazoa</taxon>
        <taxon>Spiralia</taxon>
        <taxon>Lophotrochozoa</taxon>
        <taxon>Mollusca</taxon>
        <taxon>Gastropoda</taxon>
        <taxon>Patellogastropoda</taxon>
        <taxon>Patelloidea</taxon>
        <taxon>Patellidae</taxon>
        <taxon>Patella</taxon>
    </lineage>
</organism>
<proteinExistence type="predicted"/>
<feature type="compositionally biased region" description="Basic and acidic residues" evidence="2">
    <location>
        <begin position="130"/>
        <end position="151"/>
    </location>
</feature>
<keyword evidence="1" id="KW-0694">RNA-binding</keyword>
<keyword evidence="5" id="KW-1185">Reference proteome</keyword>
<dbReference type="PROSITE" id="PS50137">
    <property type="entry name" value="DS_RBD"/>
    <property type="match status" value="1"/>
</dbReference>
<feature type="compositionally biased region" description="Basic and acidic residues" evidence="2">
    <location>
        <begin position="23"/>
        <end position="39"/>
    </location>
</feature>
<evidence type="ECO:0000313" key="4">
    <source>
        <dbReference type="EMBL" id="KAK6178696.1"/>
    </source>
</evidence>
<dbReference type="AlphaFoldDB" id="A0AAN8JIB5"/>
<evidence type="ECO:0000313" key="5">
    <source>
        <dbReference type="Proteomes" id="UP001347796"/>
    </source>
</evidence>
<evidence type="ECO:0000259" key="3">
    <source>
        <dbReference type="PROSITE" id="PS50137"/>
    </source>
</evidence>
<accession>A0AAN8JIB5</accession>
<feature type="region of interest" description="Disordered" evidence="2">
    <location>
        <begin position="1"/>
        <end position="47"/>
    </location>
</feature>
<dbReference type="InterPro" id="IPR014720">
    <property type="entry name" value="dsRBD_dom"/>
</dbReference>
<dbReference type="EMBL" id="JAZGQO010000008">
    <property type="protein sequence ID" value="KAK6178696.1"/>
    <property type="molecule type" value="Genomic_DNA"/>
</dbReference>
<evidence type="ECO:0000256" key="1">
    <source>
        <dbReference type="PROSITE-ProRule" id="PRU00266"/>
    </source>
</evidence>
<comment type="caution">
    <text evidence="4">The sequence shown here is derived from an EMBL/GenBank/DDBJ whole genome shotgun (WGS) entry which is preliminary data.</text>
</comment>
<dbReference type="Gene3D" id="3.30.160.20">
    <property type="match status" value="1"/>
</dbReference>
<feature type="region of interest" description="Disordered" evidence="2">
    <location>
        <begin position="104"/>
        <end position="216"/>
    </location>
</feature>
<evidence type="ECO:0000256" key="2">
    <source>
        <dbReference type="SAM" id="MobiDB-lite"/>
    </source>
</evidence>
<gene>
    <name evidence="4" type="ORF">SNE40_011220</name>
</gene>
<dbReference type="GO" id="GO:0003723">
    <property type="term" value="F:RNA binding"/>
    <property type="evidence" value="ECO:0007669"/>
    <property type="project" value="UniProtKB-UniRule"/>
</dbReference>